<keyword evidence="3" id="KW-1185">Reference proteome</keyword>
<dbReference type="KEGG" id="daf:Desaf_0889"/>
<dbReference type="InterPro" id="IPR045584">
    <property type="entry name" value="Pilin-like"/>
</dbReference>
<protein>
    <recommendedName>
        <fullName evidence="4">General secretion pathway protein H</fullName>
    </recommendedName>
</protein>
<dbReference type="InterPro" id="IPR012902">
    <property type="entry name" value="N_methyl_site"/>
</dbReference>
<dbReference type="NCBIfam" id="TIGR02532">
    <property type="entry name" value="IV_pilin_GFxxxE"/>
    <property type="match status" value="1"/>
</dbReference>
<evidence type="ECO:0000256" key="1">
    <source>
        <dbReference type="SAM" id="Phobius"/>
    </source>
</evidence>
<evidence type="ECO:0000313" key="2">
    <source>
        <dbReference type="EMBL" id="EGJ49237.1"/>
    </source>
</evidence>
<proteinExistence type="predicted"/>
<dbReference type="Proteomes" id="UP000007844">
    <property type="component" value="Chromosome"/>
</dbReference>
<keyword evidence="1" id="KW-0812">Transmembrane</keyword>
<dbReference type="STRING" id="690850.Desaf_0889"/>
<organism evidence="2 3">
    <name type="scientific">Desulfocurvibacter africanus subsp. africanus str. Walvis Bay</name>
    <dbReference type="NCBI Taxonomy" id="690850"/>
    <lineage>
        <taxon>Bacteria</taxon>
        <taxon>Pseudomonadati</taxon>
        <taxon>Thermodesulfobacteriota</taxon>
        <taxon>Desulfovibrionia</taxon>
        <taxon>Desulfovibrionales</taxon>
        <taxon>Desulfovibrionaceae</taxon>
        <taxon>Desulfocurvibacter</taxon>
    </lineage>
</organism>
<dbReference type="RefSeq" id="WP_014259057.1">
    <property type="nucleotide sequence ID" value="NC_016629.1"/>
</dbReference>
<evidence type="ECO:0008006" key="4">
    <source>
        <dbReference type="Google" id="ProtNLM"/>
    </source>
</evidence>
<name>F3YUY7_DESAF</name>
<keyword evidence="1" id="KW-0472">Membrane</keyword>
<accession>F3YUY7</accession>
<dbReference type="Pfam" id="PF07963">
    <property type="entry name" value="N_methyl"/>
    <property type="match status" value="1"/>
</dbReference>
<dbReference type="EMBL" id="CP003221">
    <property type="protein sequence ID" value="EGJ49237.1"/>
    <property type="molecule type" value="Genomic_DNA"/>
</dbReference>
<sequence length="158" mass="16266">MGKIGERPKSCGVPSGFTFIELIAVIAILGILAVTAISFISPDAEPMAVEDALKAHLRFAQARAMSEDPQGSWGIQLNANSYVLLDNGATATSTVFPGTDSATYALPAGVSITGGNGALTFDYRGAPSFNGTPLAANHVVTFSIGRSVTITKGTGYVQ</sequence>
<reference evidence="2 3" key="1">
    <citation type="journal article" date="2011" name="J. Bacteriol.">
        <title>Genome sequence of the mercury-methylating and pleomorphic Desulfovibrio africanus Strain Walvis Bay.</title>
        <authorList>
            <person name="Brown S.D."/>
            <person name="Wall J.D."/>
            <person name="Kucken A.M."/>
            <person name="Gilmour C.C."/>
            <person name="Podar M."/>
            <person name="Brandt C.C."/>
            <person name="Teshima H."/>
            <person name="Detter J.C."/>
            <person name="Han C.S."/>
            <person name="Land M.L."/>
            <person name="Lucas S."/>
            <person name="Han J."/>
            <person name="Pennacchio L."/>
            <person name="Nolan M."/>
            <person name="Pitluck S."/>
            <person name="Woyke T."/>
            <person name="Goodwin L."/>
            <person name="Palumbo A.V."/>
            <person name="Elias D.A."/>
        </authorList>
    </citation>
    <scope>NUCLEOTIDE SEQUENCE [LARGE SCALE GENOMIC DNA]</scope>
    <source>
        <strain evidence="2 3">Walvis Bay</strain>
    </source>
</reference>
<dbReference type="HOGENOM" id="CLU_139653_0_0_7"/>
<keyword evidence="1" id="KW-1133">Transmembrane helix</keyword>
<feature type="transmembrane region" description="Helical" evidence="1">
    <location>
        <begin position="12"/>
        <end position="40"/>
    </location>
</feature>
<evidence type="ECO:0000313" key="3">
    <source>
        <dbReference type="Proteomes" id="UP000007844"/>
    </source>
</evidence>
<gene>
    <name evidence="2" type="ORF">Desaf_0889</name>
</gene>
<dbReference type="SUPFAM" id="SSF54523">
    <property type="entry name" value="Pili subunits"/>
    <property type="match status" value="1"/>
</dbReference>
<dbReference type="eggNOG" id="COG2165">
    <property type="taxonomic scope" value="Bacteria"/>
</dbReference>
<dbReference type="Gene3D" id="3.30.700.10">
    <property type="entry name" value="Glycoprotein, Type 4 Pilin"/>
    <property type="match status" value="1"/>
</dbReference>
<dbReference type="AlphaFoldDB" id="F3YUY7"/>